<dbReference type="PROSITE" id="PS01278">
    <property type="entry name" value="MTTASE_RADICAL"/>
    <property type="match status" value="1"/>
</dbReference>
<comment type="subcellular location">
    <subcellularLocation>
        <location evidence="8">Cytoplasm</location>
    </subcellularLocation>
</comment>
<sequence>MTPERPTDQPDSDVRGTISFVSLGCSKNTVDSERMLGLLAQEGYALVPEGRDSDLVIVNTCGFIDAARKESCGVIEEMLERKRDGRVKGVIVAGCLAERQKDQLLDDFPEVDQVVGVFGREQIVQVSNRILGGLHEQRTLFRPAPIQAQDDRARLRITPRHMAYLKVSEGCDRLCTFCAIPYMRGKHVTKPIEMVVDEARELARDGVRELVLVAQDMTYYGMDLYGEPRLADLLRELDAIEELTWIRILYNYPRHFTDELFDVIAGAKRIIPYLDMPLQHINDRMLKVMNRRHTRAETTAIIDRLRGTIPGLVLRTTFIVGFPGETEAEFQEMADYVAEKKFERLGVFTYSLEPDTPAAKLPNQLPDDVKESRRETIMTIQQPLAEAFNRTLVGRTLDVLIDGRAPGQEGVWIGRSYADAPDVDGVVLIPDPGLQTGDVVPCEILDTQGYDFVARSLALPSRRKRARPRPRRRGSSLTILDGM</sequence>
<reference evidence="13 14" key="1">
    <citation type="submission" date="2023-03" db="EMBL/GenBank/DDBJ databases">
        <title>Paludisphaera mucosa sp. nov. a novel planctomycete from northern fen.</title>
        <authorList>
            <person name="Ivanova A."/>
        </authorList>
    </citation>
    <scope>NUCLEOTIDE SEQUENCE [LARGE SCALE GENOMIC DNA]</scope>
    <source>
        <strain evidence="13 14">Pla2</strain>
    </source>
</reference>
<keyword evidence="7 8" id="KW-0411">Iron-sulfur</keyword>
<keyword evidence="13" id="KW-0689">Ribosomal protein</keyword>
<feature type="binding site" evidence="8">
    <location>
        <position position="61"/>
    </location>
    <ligand>
        <name>[4Fe-4S] cluster</name>
        <dbReference type="ChEBI" id="CHEBI:49883"/>
        <label>1</label>
    </ligand>
</feature>
<dbReference type="InterPro" id="IPR002792">
    <property type="entry name" value="TRAM_dom"/>
</dbReference>
<keyword evidence="5 8" id="KW-0479">Metal-binding</keyword>
<dbReference type="Gene3D" id="2.40.50.140">
    <property type="entry name" value="Nucleic acid-binding proteins"/>
    <property type="match status" value="1"/>
</dbReference>
<dbReference type="SFLD" id="SFLDF00274">
    <property type="entry name" value="ribosomal_protein_S12_methylth"/>
    <property type="match status" value="1"/>
</dbReference>
<dbReference type="SFLD" id="SFLDG01061">
    <property type="entry name" value="methylthiotransferase"/>
    <property type="match status" value="1"/>
</dbReference>
<evidence type="ECO:0000256" key="7">
    <source>
        <dbReference type="ARBA" id="ARBA00023014"/>
    </source>
</evidence>
<dbReference type="NCBIfam" id="TIGR00089">
    <property type="entry name" value="MiaB/RimO family radical SAM methylthiotransferase"/>
    <property type="match status" value="1"/>
</dbReference>
<feature type="compositionally biased region" description="Basic residues" evidence="9">
    <location>
        <begin position="461"/>
        <end position="474"/>
    </location>
</feature>
<dbReference type="Pfam" id="PF18693">
    <property type="entry name" value="TRAM_2"/>
    <property type="match status" value="1"/>
</dbReference>
<comment type="caution">
    <text evidence="13">The sequence shown here is derived from an EMBL/GenBank/DDBJ whole genome shotgun (WGS) entry which is preliminary data.</text>
</comment>
<dbReference type="PROSITE" id="PS51449">
    <property type="entry name" value="MTTASE_N"/>
    <property type="match status" value="1"/>
</dbReference>
<dbReference type="InterPro" id="IPR038135">
    <property type="entry name" value="Methylthiotransferase_N_sf"/>
</dbReference>
<dbReference type="SFLD" id="SFLDG01082">
    <property type="entry name" value="B12-binding_domain_containing"/>
    <property type="match status" value="1"/>
</dbReference>
<feature type="binding site" evidence="8">
    <location>
        <position position="178"/>
    </location>
    <ligand>
        <name>[4Fe-4S] cluster</name>
        <dbReference type="ChEBI" id="CHEBI:49883"/>
        <label>2</label>
        <note>4Fe-4S-S-AdoMet</note>
    </ligand>
</feature>
<keyword evidence="6 8" id="KW-0408">Iron</keyword>
<evidence type="ECO:0000256" key="9">
    <source>
        <dbReference type="SAM" id="MobiDB-lite"/>
    </source>
</evidence>
<dbReference type="InterPro" id="IPR007197">
    <property type="entry name" value="rSAM"/>
</dbReference>
<evidence type="ECO:0000256" key="2">
    <source>
        <dbReference type="ARBA" id="ARBA00022490"/>
    </source>
</evidence>
<evidence type="ECO:0000256" key="5">
    <source>
        <dbReference type="ARBA" id="ARBA00022723"/>
    </source>
</evidence>
<keyword evidence="4 8" id="KW-0949">S-adenosyl-L-methionine</keyword>
<dbReference type="InterPro" id="IPR005839">
    <property type="entry name" value="Methylthiotransferase"/>
</dbReference>
<dbReference type="EMBL" id="JARRAG010000001">
    <property type="protein sequence ID" value="MDG3002209.1"/>
    <property type="molecule type" value="Genomic_DNA"/>
</dbReference>
<dbReference type="SUPFAM" id="SSF102114">
    <property type="entry name" value="Radical SAM enzymes"/>
    <property type="match status" value="1"/>
</dbReference>
<evidence type="ECO:0000259" key="10">
    <source>
        <dbReference type="PROSITE" id="PS50926"/>
    </source>
</evidence>
<dbReference type="CDD" id="cd01335">
    <property type="entry name" value="Radical_SAM"/>
    <property type="match status" value="1"/>
</dbReference>
<feature type="binding site" evidence="8">
    <location>
        <position position="95"/>
    </location>
    <ligand>
        <name>[4Fe-4S] cluster</name>
        <dbReference type="ChEBI" id="CHEBI:49883"/>
        <label>1</label>
    </ligand>
</feature>
<dbReference type="InterPro" id="IPR058240">
    <property type="entry name" value="rSAM_sf"/>
</dbReference>
<evidence type="ECO:0000256" key="4">
    <source>
        <dbReference type="ARBA" id="ARBA00022691"/>
    </source>
</evidence>
<comment type="catalytic activity">
    <reaction evidence="8">
        <text>L-aspartate(89)-[ribosomal protein uS12]-hydrogen + (sulfur carrier)-SH + AH2 + 2 S-adenosyl-L-methionine = 3-methylsulfanyl-L-aspartate(89)-[ribosomal protein uS12]-hydrogen + (sulfur carrier)-H + 5'-deoxyadenosine + L-methionine + A + S-adenosyl-L-homocysteine + 2 H(+)</text>
        <dbReference type="Rhea" id="RHEA:37087"/>
        <dbReference type="Rhea" id="RHEA-COMP:10460"/>
        <dbReference type="Rhea" id="RHEA-COMP:10461"/>
        <dbReference type="Rhea" id="RHEA-COMP:14737"/>
        <dbReference type="Rhea" id="RHEA-COMP:14739"/>
        <dbReference type="ChEBI" id="CHEBI:13193"/>
        <dbReference type="ChEBI" id="CHEBI:15378"/>
        <dbReference type="ChEBI" id="CHEBI:17319"/>
        <dbReference type="ChEBI" id="CHEBI:17499"/>
        <dbReference type="ChEBI" id="CHEBI:29917"/>
        <dbReference type="ChEBI" id="CHEBI:29961"/>
        <dbReference type="ChEBI" id="CHEBI:57844"/>
        <dbReference type="ChEBI" id="CHEBI:57856"/>
        <dbReference type="ChEBI" id="CHEBI:59789"/>
        <dbReference type="ChEBI" id="CHEBI:64428"/>
        <dbReference type="ChEBI" id="CHEBI:73599"/>
        <dbReference type="EC" id="2.8.4.4"/>
    </reaction>
</comment>
<dbReference type="InterPro" id="IPR005840">
    <property type="entry name" value="Ribosomal_uS12_MeSTrfase_RimO"/>
</dbReference>
<dbReference type="PROSITE" id="PS51918">
    <property type="entry name" value="RADICAL_SAM"/>
    <property type="match status" value="1"/>
</dbReference>
<feature type="domain" description="MTTase N-terminal" evidence="11">
    <location>
        <begin position="16"/>
        <end position="132"/>
    </location>
</feature>
<dbReference type="InterPro" id="IPR023404">
    <property type="entry name" value="rSAM_horseshoe"/>
</dbReference>
<gene>
    <name evidence="8 13" type="primary">rimO</name>
    <name evidence="13" type="ORF">PZE19_00260</name>
</gene>
<dbReference type="HAMAP" id="MF_01865">
    <property type="entry name" value="MTTase_RimO"/>
    <property type="match status" value="1"/>
</dbReference>
<name>A0ABT6F458_9BACT</name>
<evidence type="ECO:0000313" key="14">
    <source>
        <dbReference type="Proteomes" id="UP001216907"/>
    </source>
</evidence>
<accession>A0ABT6F458</accession>
<evidence type="ECO:0000256" key="1">
    <source>
        <dbReference type="ARBA" id="ARBA00022485"/>
    </source>
</evidence>
<proteinExistence type="inferred from homology"/>
<feature type="domain" description="Radical SAM core" evidence="12">
    <location>
        <begin position="157"/>
        <end position="387"/>
    </location>
</feature>
<keyword evidence="14" id="KW-1185">Reference proteome</keyword>
<dbReference type="InterPro" id="IPR012340">
    <property type="entry name" value="NA-bd_OB-fold"/>
</dbReference>
<feature type="binding site" evidence="8">
    <location>
        <position position="25"/>
    </location>
    <ligand>
        <name>[4Fe-4S] cluster</name>
        <dbReference type="ChEBI" id="CHEBI:49883"/>
        <label>1</label>
    </ligand>
</feature>
<dbReference type="Pfam" id="PF00919">
    <property type="entry name" value="UPF0004"/>
    <property type="match status" value="1"/>
</dbReference>
<feature type="region of interest" description="Disordered" evidence="9">
    <location>
        <begin position="461"/>
        <end position="483"/>
    </location>
</feature>
<evidence type="ECO:0000259" key="12">
    <source>
        <dbReference type="PROSITE" id="PS51918"/>
    </source>
</evidence>
<dbReference type="InterPro" id="IPR006638">
    <property type="entry name" value="Elp3/MiaA/NifB-like_rSAM"/>
</dbReference>
<keyword evidence="13" id="KW-0687">Ribonucleoprotein</keyword>
<feature type="binding site" evidence="8">
    <location>
        <position position="175"/>
    </location>
    <ligand>
        <name>[4Fe-4S] cluster</name>
        <dbReference type="ChEBI" id="CHEBI:49883"/>
        <label>2</label>
        <note>4Fe-4S-S-AdoMet</note>
    </ligand>
</feature>
<keyword evidence="3 8" id="KW-0808">Transferase</keyword>
<protein>
    <recommendedName>
        <fullName evidence="8">Ribosomal protein uS12 methylthiotransferase RimO</fullName>
        <shortName evidence="8">uS12 MTTase</shortName>
        <shortName evidence="8">uS12 methylthiotransferase</shortName>
        <ecNumber evidence="8">2.8.4.4</ecNumber>
    </recommendedName>
    <alternativeName>
        <fullName evidence="8">Ribosomal protein uS12 (aspartate-C(3))-methylthiotransferase</fullName>
    </alternativeName>
    <alternativeName>
        <fullName evidence="8">Ribosome maturation factor RimO</fullName>
    </alternativeName>
</protein>
<dbReference type="EC" id="2.8.4.4" evidence="8"/>
<comment type="cofactor">
    <cofactor evidence="8">
        <name>[4Fe-4S] cluster</name>
        <dbReference type="ChEBI" id="CHEBI:49883"/>
    </cofactor>
    <text evidence="8">Binds 2 [4Fe-4S] clusters. One cluster is coordinated with 3 cysteines and an exchangeable S-adenosyl-L-methionine.</text>
</comment>
<evidence type="ECO:0000313" key="13">
    <source>
        <dbReference type="EMBL" id="MDG3002209.1"/>
    </source>
</evidence>
<dbReference type="InterPro" id="IPR020612">
    <property type="entry name" value="Methylthiotransferase_CS"/>
</dbReference>
<comment type="function">
    <text evidence="8">Catalyzes the methylthiolation of an aspartic acid residue of ribosomal protein uS12.</text>
</comment>
<keyword evidence="2 8" id="KW-0963">Cytoplasm</keyword>
<evidence type="ECO:0000256" key="8">
    <source>
        <dbReference type="HAMAP-Rule" id="MF_01865"/>
    </source>
</evidence>
<dbReference type="RefSeq" id="WP_277858575.1">
    <property type="nucleotide sequence ID" value="NZ_JARRAG010000001.1"/>
</dbReference>
<feature type="domain" description="TRAM" evidence="10">
    <location>
        <begin position="390"/>
        <end position="458"/>
    </location>
</feature>
<dbReference type="SMART" id="SM00729">
    <property type="entry name" value="Elp3"/>
    <property type="match status" value="1"/>
</dbReference>
<dbReference type="Gene3D" id="3.40.50.12160">
    <property type="entry name" value="Methylthiotransferase, N-terminal domain"/>
    <property type="match status" value="1"/>
</dbReference>
<keyword evidence="1 8" id="KW-0004">4Fe-4S</keyword>
<dbReference type="PANTHER" id="PTHR43837:SF1">
    <property type="entry name" value="RIBOSOMAL PROTEIN US12 METHYLTHIOTRANSFERASE RIMO"/>
    <property type="match status" value="1"/>
</dbReference>
<dbReference type="GO" id="GO:0103039">
    <property type="term" value="F:protein methylthiotransferase activity"/>
    <property type="evidence" value="ECO:0007669"/>
    <property type="project" value="UniProtKB-EC"/>
</dbReference>
<dbReference type="Pfam" id="PF04055">
    <property type="entry name" value="Radical_SAM"/>
    <property type="match status" value="1"/>
</dbReference>
<evidence type="ECO:0000259" key="11">
    <source>
        <dbReference type="PROSITE" id="PS51449"/>
    </source>
</evidence>
<dbReference type="PANTHER" id="PTHR43837">
    <property type="entry name" value="RIBOSOMAL PROTEIN S12 METHYLTHIOTRANSFERASE RIMO"/>
    <property type="match status" value="1"/>
</dbReference>
<evidence type="ECO:0000256" key="3">
    <source>
        <dbReference type="ARBA" id="ARBA00022679"/>
    </source>
</evidence>
<feature type="binding site" evidence="8">
    <location>
        <position position="171"/>
    </location>
    <ligand>
        <name>[4Fe-4S] cluster</name>
        <dbReference type="ChEBI" id="CHEBI:49883"/>
        <label>2</label>
        <note>4Fe-4S-S-AdoMet</note>
    </ligand>
</feature>
<dbReference type="Gene3D" id="3.80.30.20">
    <property type="entry name" value="tm_1862 like domain"/>
    <property type="match status" value="1"/>
</dbReference>
<dbReference type="PROSITE" id="PS50926">
    <property type="entry name" value="TRAM"/>
    <property type="match status" value="1"/>
</dbReference>
<comment type="similarity">
    <text evidence="8">Belongs to the methylthiotransferase family. RimO subfamily.</text>
</comment>
<dbReference type="InterPro" id="IPR013848">
    <property type="entry name" value="Methylthiotransferase_N"/>
</dbReference>
<dbReference type="NCBIfam" id="TIGR01125">
    <property type="entry name" value="30S ribosomal protein S12 methylthiotransferase RimO"/>
    <property type="match status" value="1"/>
</dbReference>
<dbReference type="SFLD" id="SFLDS00029">
    <property type="entry name" value="Radical_SAM"/>
    <property type="match status" value="1"/>
</dbReference>
<organism evidence="13 14">
    <name type="scientific">Paludisphaera mucosa</name>
    <dbReference type="NCBI Taxonomy" id="3030827"/>
    <lineage>
        <taxon>Bacteria</taxon>
        <taxon>Pseudomonadati</taxon>
        <taxon>Planctomycetota</taxon>
        <taxon>Planctomycetia</taxon>
        <taxon>Isosphaerales</taxon>
        <taxon>Isosphaeraceae</taxon>
        <taxon>Paludisphaera</taxon>
    </lineage>
</organism>
<evidence type="ECO:0000256" key="6">
    <source>
        <dbReference type="ARBA" id="ARBA00023004"/>
    </source>
</evidence>
<dbReference type="Proteomes" id="UP001216907">
    <property type="component" value="Unassembled WGS sequence"/>
</dbReference>
<dbReference type="GO" id="GO:0005840">
    <property type="term" value="C:ribosome"/>
    <property type="evidence" value="ECO:0007669"/>
    <property type="project" value="UniProtKB-KW"/>
</dbReference>